<feature type="active site" description="Charge relay system" evidence="5">
    <location>
        <position position="586"/>
    </location>
</feature>
<evidence type="ECO:0000256" key="5">
    <source>
        <dbReference type="PROSITE-ProRule" id="PRU01240"/>
    </source>
</evidence>
<dbReference type="SUPFAM" id="SSF52743">
    <property type="entry name" value="Subtilisin-like"/>
    <property type="match status" value="1"/>
</dbReference>
<protein>
    <submittedName>
        <fullName evidence="10">LysM domain-containing protein</fullName>
    </submittedName>
</protein>
<dbReference type="Proteomes" id="UP000318529">
    <property type="component" value="Unassembled WGS sequence"/>
</dbReference>
<evidence type="ECO:0000256" key="4">
    <source>
        <dbReference type="ARBA" id="ARBA00022825"/>
    </source>
</evidence>
<dbReference type="InterPro" id="IPR050131">
    <property type="entry name" value="Peptidase_S8_subtilisin-like"/>
</dbReference>
<feature type="domain" description="Peptidase S8/S53" evidence="8">
    <location>
        <begin position="344"/>
        <end position="618"/>
    </location>
</feature>
<sequence length="754" mass="80841">MRRRPALVRARLHTAEAVAAFLLTVGPASAKDQVTSYLNIQAPTQVAPDLVATVARIGVPESIDLKAGASIQEVVTRRCGGADPLYLKLLLEANSGLDIDDVVELRSSRSVLFPACATLPAARAQPIQSGDSIATIAKASQIPLNLDRIEAAAKRPPSEPSTIKAPPPPTVAMPPGGTNALKTIQYEKTKEIILKTQTGDKASQKYMQELSKNYYSAVNTQAFIDANKASDPRRLQPGQTITLPGAEPTWSTIRLRPGIAPEAAIQAVSDAIAATGVSPADRVEPAKLASLIAPVDKDVDAFCAAPVPPSSSWPLKISELVEVLASNKEEMAQRKVEQKTQKATILILDSGFDFFDNPGMAFSSGYLVRVKGQDLPKGGGPTPANYNGVNLNTKQNTPVSLQGFPDRWHGLGVAGVAVGGRPLEPLRRFAPLPIGVAFANVVRRTENRYEISPDTLFQAVEFAAKNDIPIINVSLSIDQRSAALEMALKRRGEEILLVSAAGNDGRRMEPDALWPAALGGNTENGDGATIVTVGAHDGQGNRATFSRYSAKTVDLLAPGCRVPTYTGEEVDGGKLRIRPASLTGTSFAAPVVSFVAALLHNEGLSVREIKARLLTSVDAHDGFDKVVFSRGVLNATKALAVWHDLVEVRVGDRTEIRLGQVQNKDALLTLCEEDFRLSEVRKLAFTAKDGQPPDLHLWKAGSNPTIPAAMERWNLCPAKDVGNQSITFTDSRTGDTEEIRLSTLVDYVPAWYPR</sequence>
<accession>A0A560CS00</accession>
<dbReference type="InterPro" id="IPR000209">
    <property type="entry name" value="Peptidase_S8/S53_dom"/>
</dbReference>
<evidence type="ECO:0000259" key="8">
    <source>
        <dbReference type="Pfam" id="PF00082"/>
    </source>
</evidence>
<keyword evidence="7" id="KW-0732">Signal</keyword>
<dbReference type="Gene3D" id="3.40.50.200">
    <property type="entry name" value="Peptidase S8/S53 domain"/>
    <property type="match status" value="1"/>
</dbReference>
<dbReference type="PANTHER" id="PTHR43806:SF11">
    <property type="entry name" value="CEREVISIN-RELATED"/>
    <property type="match status" value="1"/>
</dbReference>
<evidence type="ECO:0000256" key="6">
    <source>
        <dbReference type="SAM" id="MobiDB-lite"/>
    </source>
</evidence>
<comment type="caution">
    <text evidence="10">The sequence shown here is derived from an EMBL/GenBank/DDBJ whole genome shotgun (WGS) entry which is preliminary data.</text>
</comment>
<dbReference type="AlphaFoldDB" id="A0A560CS00"/>
<dbReference type="GO" id="GO:0006508">
    <property type="term" value="P:proteolysis"/>
    <property type="evidence" value="ECO:0007669"/>
    <property type="project" value="UniProtKB-KW"/>
</dbReference>
<feature type="chain" id="PRO_5022195468" evidence="7">
    <location>
        <begin position="31"/>
        <end position="754"/>
    </location>
</feature>
<evidence type="ECO:0000256" key="1">
    <source>
        <dbReference type="ARBA" id="ARBA00011073"/>
    </source>
</evidence>
<dbReference type="Pfam" id="PF00082">
    <property type="entry name" value="Peptidase_S8"/>
    <property type="match status" value="1"/>
</dbReference>
<evidence type="ECO:0000256" key="3">
    <source>
        <dbReference type="ARBA" id="ARBA00022801"/>
    </source>
</evidence>
<proteinExistence type="inferred from homology"/>
<comment type="similarity">
    <text evidence="1 5">Belongs to the peptidase S8 family.</text>
</comment>
<name>A0A560CS00_AZOBR</name>
<dbReference type="InterPro" id="IPR036852">
    <property type="entry name" value="Peptidase_S8/S53_dom_sf"/>
</dbReference>
<dbReference type="Pfam" id="PF01476">
    <property type="entry name" value="LysM"/>
    <property type="match status" value="1"/>
</dbReference>
<feature type="active site" description="Charge relay system" evidence="5">
    <location>
        <position position="349"/>
    </location>
</feature>
<feature type="region of interest" description="Disordered" evidence="6">
    <location>
        <begin position="154"/>
        <end position="174"/>
    </location>
</feature>
<evidence type="ECO:0000313" key="11">
    <source>
        <dbReference type="Proteomes" id="UP000318529"/>
    </source>
</evidence>
<evidence type="ECO:0000256" key="7">
    <source>
        <dbReference type="SAM" id="SignalP"/>
    </source>
</evidence>
<dbReference type="InterPro" id="IPR018392">
    <property type="entry name" value="LysM"/>
</dbReference>
<keyword evidence="2 5" id="KW-0645">Protease</keyword>
<dbReference type="EMBL" id="VITH01000001">
    <property type="protein sequence ID" value="TWA87623.1"/>
    <property type="molecule type" value="Genomic_DNA"/>
</dbReference>
<gene>
    <name evidence="10" type="ORF">FBZ83_101486</name>
</gene>
<evidence type="ECO:0000256" key="2">
    <source>
        <dbReference type="ARBA" id="ARBA00022670"/>
    </source>
</evidence>
<keyword evidence="3 5" id="KW-0378">Hydrolase</keyword>
<dbReference type="GO" id="GO:0004252">
    <property type="term" value="F:serine-type endopeptidase activity"/>
    <property type="evidence" value="ECO:0007669"/>
    <property type="project" value="UniProtKB-UniRule"/>
</dbReference>
<organism evidence="10 11">
    <name type="scientific">Azospirillum brasilense</name>
    <dbReference type="NCBI Taxonomy" id="192"/>
    <lineage>
        <taxon>Bacteria</taxon>
        <taxon>Pseudomonadati</taxon>
        <taxon>Pseudomonadota</taxon>
        <taxon>Alphaproteobacteria</taxon>
        <taxon>Rhodospirillales</taxon>
        <taxon>Azospirillaceae</taxon>
        <taxon>Azospirillum</taxon>
    </lineage>
</organism>
<dbReference type="PROSITE" id="PS51892">
    <property type="entry name" value="SUBTILASE"/>
    <property type="match status" value="1"/>
</dbReference>
<evidence type="ECO:0000259" key="9">
    <source>
        <dbReference type="Pfam" id="PF01476"/>
    </source>
</evidence>
<feature type="domain" description="LysM" evidence="9">
    <location>
        <begin position="211"/>
        <end position="244"/>
    </location>
</feature>
<feature type="active site" description="Charge relay system" evidence="5">
    <location>
        <position position="409"/>
    </location>
</feature>
<keyword evidence="4 5" id="KW-0720">Serine protease</keyword>
<dbReference type="CDD" id="cd00306">
    <property type="entry name" value="Peptidases_S8_S53"/>
    <property type="match status" value="1"/>
</dbReference>
<dbReference type="PANTHER" id="PTHR43806">
    <property type="entry name" value="PEPTIDASE S8"/>
    <property type="match status" value="1"/>
</dbReference>
<feature type="signal peptide" evidence="7">
    <location>
        <begin position="1"/>
        <end position="30"/>
    </location>
</feature>
<evidence type="ECO:0000313" key="10">
    <source>
        <dbReference type="EMBL" id="TWA87623.1"/>
    </source>
</evidence>
<reference evidence="10 11" key="1">
    <citation type="submission" date="2019-06" db="EMBL/GenBank/DDBJ databases">
        <title>Genomic Encyclopedia of Type Strains, Phase IV (KMG-V): Genome sequencing to study the core and pangenomes of soil and plant-associated prokaryotes.</title>
        <authorList>
            <person name="Whitman W."/>
        </authorList>
    </citation>
    <scope>NUCLEOTIDE SEQUENCE [LARGE SCALE GENOMIC DNA]</scope>
    <source>
        <strain evidence="10 11">BR 11650</strain>
    </source>
</reference>